<organism evidence="2">
    <name type="scientific">Arundo donax</name>
    <name type="common">Giant reed</name>
    <name type="synonym">Donax arundinaceus</name>
    <dbReference type="NCBI Taxonomy" id="35708"/>
    <lineage>
        <taxon>Eukaryota</taxon>
        <taxon>Viridiplantae</taxon>
        <taxon>Streptophyta</taxon>
        <taxon>Embryophyta</taxon>
        <taxon>Tracheophyta</taxon>
        <taxon>Spermatophyta</taxon>
        <taxon>Magnoliopsida</taxon>
        <taxon>Liliopsida</taxon>
        <taxon>Poales</taxon>
        <taxon>Poaceae</taxon>
        <taxon>PACMAD clade</taxon>
        <taxon>Arundinoideae</taxon>
        <taxon>Arundineae</taxon>
        <taxon>Arundo</taxon>
    </lineage>
</organism>
<sequence>MGVREGLEDAGGLSVVAGDDACEEKGVEGAGGGGGLEGGDGVGEEAGVAEENDGLGRVAGDEDGGGEVAERVRGGGELRCGER</sequence>
<proteinExistence type="predicted"/>
<dbReference type="EMBL" id="GBRH01176947">
    <property type="protein sequence ID" value="JAE20949.1"/>
    <property type="molecule type" value="Transcribed_RNA"/>
</dbReference>
<name>A0A0A9GBW1_ARUDO</name>
<protein>
    <submittedName>
        <fullName evidence="2">Uncharacterized protein</fullName>
    </submittedName>
</protein>
<feature type="compositionally biased region" description="Gly residues" evidence="1">
    <location>
        <begin position="28"/>
        <end position="41"/>
    </location>
</feature>
<reference evidence="2" key="1">
    <citation type="submission" date="2014-09" db="EMBL/GenBank/DDBJ databases">
        <authorList>
            <person name="Magalhaes I.L.F."/>
            <person name="Oliveira U."/>
            <person name="Santos F.R."/>
            <person name="Vidigal T.H.D.A."/>
            <person name="Brescovit A.D."/>
            <person name="Santos A.J."/>
        </authorList>
    </citation>
    <scope>NUCLEOTIDE SEQUENCE</scope>
    <source>
        <tissue evidence="2">Shoot tissue taken approximately 20 cm above the soil surface</tissue>
    </source>
</reference>
<feature type="region of interest" description="Disordered" evidence="1">
    <location>
        <begin position="24"/>
        <end position="83"/>
    </location>
</feature>
<accession>A0A0A9GBW1</accession>
<evidence type="ECO:0000256" key="1">
    <source>
        <dbReference type="SAM" id="MobiDB-lite"/>
    </source>
</evidence>
<reference evidence="2" key="2">
    <citation type="journal article" date="2015" name="Data Brief">
        <title>Shoot transcriptome of the giant reed, Arundo donax.</title>
        <authorList>
            <person name="Barrero R.A."/>
            <person name="Guerrero F.D."/>
            <person name="Moolhuijzen P."/>
            <person name="Goolsby J.A."/>
            <person name="Tidwell J."/>
            <person name="Bellgard S.E."/>
            <person name="Bellgard M.I."/>
        </authorList>
    </citation>
    <scope>NUCLEOTIDE SEQUENCE</scope>
    <source>
        <tissue evidence="2">Shoot tissue taken approximately 20 cm above the soil surface</tissue>
    </source>
</reference>
<dbReference type="AlphaFoldDB" id="A0A0A9GBW1"/>
<evidence type="ECO:0000313" key="2">
    <source>
        <dbReference type="EMBL" id="JAE20949.1"/>
    </source>
</evidence>
<feature type="compositionally biased region" description="Basic and acidic residues" evidence="1">
    <location>
        <begin position="68"/>
        <end position="83"/>
    </location>
</feature>